<gene>
    <name evidence="2" type="ORF">A2912_00945</name>
</gene>
<evidence type="ECO:0000256" key="1">
    <source>
        <dbReference type="SAM" id="MobiDB-lite"/>
    </source>
</evidence>
<dbReference type="AlphaFoldDB" id="A0A1G1YQH7"/>
<sequence length="72" mass="7884">MHTRQGDNHRYESEDDAGGKRVPAEKHQAGHDGSADKAKTESGAIPVHVLPPFRIRYPSTAQAKSQAQSDNF</sequence>
<accession>A0A1G1YQH7</accession>
<protein>
    <submittedName>
        <fullName evidence="2">Uncharacterized protein</fullName>
    </submittedName>
</protein>
<evidence type="ECO:0000313" key="2">
    <source>
        <dbReference type="EMBL" id="OGY54554.1"/>
    </source>
</evidence>
<name>A0A1G1YQH7_9BACT</name>
<organism evidence="2 3">
    <name type="scientific">Candidatus Buchananbacteria bacterium RIFCSPLOWO2_01_FULL_40_23b</name>
    <dbReference type="NCBI Taxonomy" id="1797544"/>
    <lineage>
        <taxon>Bacteria</taxon>
        <taxon>Candidatus Buchananiibacteriota</taxon>
    </lineage>
</organism>
<comment type="caution">
    <text evidence="2">The sequence shown here is derived from an EMBL/GenBank/DDBJ whole genome shotgun (WGS) entry which is preliminary data.</text>
</comment>
<proteinExistence type="predicted"/>
<reference evidence="2 3" key="1">
    <citation type="journal article" date="2016" name="Nat. Commun.">
        <title>Thousands of microbial genomes shed light on interconnected biogeochemical processes in an aquifer system.</title>
        <authorList>
            <person name="Anantharaman K."/>
            <person name="Brown C.T."/>
            <person name="Hug L.A."/>
            <person name="Sharon I."/>
            <person name="Castelle C.J."/>
            <person name="Probst A.J."/>
            <person name="Thomas B.C."/>
            <person name="Singh A."/>
            <person name="Wilkins M.J."/>
            <person name="Karaoz U."/>
            <person name="Brodie E.L."/>
            <person name="Williams K.H."/>
            <person name="Hubbard S.S."/>
            <person name="Banfield J.F."/>
        </authorList>
    </citation>
    <scope>NUCLEOTIDE SEQUENCE [LARGE SCALE GENOMIC DNA]</scope>
</reference>
<dbReference type="EMBL" id="MHIN01000025">
    <property type="protein sequence ID" value="OGY54554.1"/>
    <property type="molecule type" value="Genomic_DNA"/>
</dbReference>
<dbReference type="Proteomes" id="UP000178122">
    <property type="component" value="Unassembled WGS sequence"/>
</dbReference>
<evidence type="ECO:0000313" key="3">
    <source>
        <dbReference type="Proteomes" id="UP000178122"/>
    </source>
</evidence>
<feature type="compositionally biased region" description="Basic and acidic residues" evidence="1">
    <location>
        <begin position="1"/>
        <end position="40"/>
    </location>
</feature>
<feature type="region of interest" description="Disordered" evidence="1">
    <location>
        <begin position="1"/>
        <end position="49"/>
    </location>
</feature>